<dbReference type="EMBL" id="UINC01004349">
    <property type="protein sequence ID" value="SVA13665.1"/>
    <property type="molecule type" value="Genomic_DNA"/>
</dbReference>
<feature type="non-terminal residue" evidence="1">
    <location>
        <position position="1"/>
    </location>
</feature>
<organism evidence="1">
    <name type="scientific">marine metagenome</name>
    <dbReference type="NCBI Taxonomy" id="408172"/>
    <lineage>
        <taxon>unclassified sequences</taxon>
        <taxon>metagenomes</taxon>
        <taxon>ecological metagenomes</taxon>
    </lineage>
</organism>
<dbReference type="SUPFAM" id="SSF52833">
    <property type="entry name" value="Thioredoxin-like"/>
    <property type="match status" value="1"/>
</dbReference>
<dbReference type="AlphaFoldDB" id="A0A381TBX8"/>
<name>A0A381TBX8_9ZZZZ</name>
<dbReference type="Gene3D" id="3.40.30.10">
    <property type="entry name" value="Glutaredoxin"/>
    <property type="match status" value="1"/>
</dbReference>
<accession>A0A381TBX8</accession>
<proteinExistence type="predicted"/>
<reference evidence="1" key="1">
    <citation type="submission" date="2018-05" db="EMBL/GenBank/DDBJ databases">
        <authorList>
            <person name="Lanie J.A."/>
            <person name="Ng W.-L."/>
            <person name="Kazmierczak K.M."/>
            <person name="Andrzejewski T.M."/>
            <person name="Davidsen T.M."/>
            <person name="Wayne K.J."/>
            <person name="Tettelin H."/>
            <person name="Glass J.I."/>
            <person name="Rusch D."/>
            <person name="Podicherti R."/>
            <person name="Tsui H.-C.T."/>
            <person name="Winkler M.E."/>
        </authorList>
    </citation>
    <scope>NUCLEOTIDE SEQUENCE</scope>
</reference>
<dbReference type="CDD" id="cd02980">
    <property type="entry name" value="TRX_Fd_family"/>
    <property type="match status" value="1"/>
</dbReference>
<evidence type="ECO:0008006" key="2">
    <source>
        <dbReference type="Google" id="ProtNLM"/>
    </source>
</evidence>
<protein>
    <recommendedName>
        <fullName evidence="2">Ferredoxin</fullName>
    </recommendedName>
</protein>
<sequence>VNEREPTNPKRSCGLCGGWDIRMEFVRLINQHGLKGKVRANKTGCLDACELGPALVIYPNGYWYTGVKKENVKTIFEHSVLKDNPVDELIADESIWDQLKKIRSR</sequence>
<gene>
    <name evidence="1" type="ORF">METZ01_LOCUS66519</name>
</gene>
<dbReference type="InterPro" id="IPR036249">
    <property type="entry name" value="Thioredoxin-like_sf"/>
</dbReference>
<evidence type="ECO:0000313" key="1">
    <source>
        <dbReference type="EMBL" id="SVA13665.1"/>
    </source>
</evidence>